<dbReference type="EMBL" id="LAQL01000017">
    <property type="protein sequence ID" value="KLN59283.1"/>
    <property type="molecule type" value="Genomic_DNA"/>
</dbReference>
<dbReference type="OrthoDB" id="8481129at2"/>
<name>A0A0H2MAA7_9PROT</name>
<reference evidence="1 2" key="1">
    <citation type="submission" date="2015-03" db="EMBL/GenBank/DDBJ databases">
        <title>Genome Sequence of Kiloniella spongiae MEBiC09566, isolated from a marine sponge.</title>
        <authorList>
            <person name="Shao Z."/>
            <person name="Wang L."/>
            <person name="Li X."/>
        </authorList>
    </citation>
    <scope>NUCLEOTIDE SEQUENCE [LARGE SCALE GENOMIC DNA]</scope>
    <source>
        <strain evidence="1 2">MEBiC09566</strain>
    </source>
</reference>
<protein>
    <submittedName>
        <fullName evidence="1">Uncharacterized protein</fullName>
    </submittedName>
</protein>
<evidence type="ECO:0000313" key="2">
    <source>
        <dbReference type="Proteomes" id="UP000035444"/>
    </source>
</evidence>
<dbReference type="AlphaFoldDB" id="A0A0H2MAA7"/>
<dbReference type="STRING" id="1489064.WH96_18380"/>
<comment type="caution">
    <text evidence="1">The sequence shown here is derived from an EMBL/GenBank/DDBJ whole genome shotgun (WGS) entry which is preliminary data.</text>
</comment>
<proteinExistence type="predicted"/>
<dbReference type="Proteomes" id="UP000035444">
    <property type="component" value="Unassembled WGS sequence"/>
</dbReference>
<evidence type="ECO:0000313" key="1">
    <source>
        <dbReference type="EMBL" id="KLN59283.1"/>
    </source>
</evidence>
<sequence>MPGKPFSKGKPLASLTGTLHYCLSSVPVGARSVLSYLSINSFLKTLTAFVFKARTKIMQSSALIFCMSSGRTENEIWT</sequence>
<gene>
    <name evidence="1" type="ORF">WH96_18380</name>
</gene>
<accession>A0A0H2MAA7</accession>
<organism evidence="1 2">
    <name type="scientific">Kiloniella spongiae</name>
    <dbReference type="NCBI Taxonomy" id="1489064"/>
    <lineage>
        <taxon>Bacteria</taxon>
        <taxon>Pseudomonadati</taxon>
        <taxon>Pseudomonadota</taxon>
        <taxon>Alphaproteobacteria</taxon>
        <taxon>Rhodospirillales</taxon>
        <taxon>Kiloniellaceae</taxon>
        <taxon>Kiloniella</taxon>
    </lineage>
</organism>
<keyword evidence="2" id="KW-1185">Reference proteome</keyword>